<name>A0A1H6DU42_9ACTN</name>
<gene>
    <name evidence="2" type="ORF">SAMN05444920_106300</name>
</gene>
<keyword evidence="3" id="KW-1185">Reference proteome</keyword>
<protein>
    <submittedName>
        <fullName evidence="2">Uncharacterized protein</fullName>
    </submittedName>
</protein>
<proteinExistence type="predicted"/>
<reference evidence="2 3" key="1">
    <citation type="submission" date="2016-10" db="EMBL/GenBank/DDBJ databases">
        <authorList>
            <person name="de Groot N.N."/>
        </authorList>
    </citation>
    <scope>NUCLEOTIDE SEQUENCE [LARGE SCALE GENOMIC DNA]</scope>
    <source>
        <strain evidence="2 3">CGMCC 4.7037</strain>
    </source>
</reference>
<dbReference type="AlphaFoldDB" id="A0A1H6DU42"/>
<evidence type="ECO:0000313" key="2">
    <source>
        <dbReference type="EMBL" id="SEG88759.1"/>
    </source>
</evidence>
<feature type="region of interest" description="Disordered" evidence="1">
    <location>
        <begin position="1"/>
        <end position="20"/>
    </location>
</feature>
<evidence type="ECO:0000313" key="3">
    <source>
        <dbReference type="Proteomes" id="UP000236732"/>
    </source>
</evidence>
<sequence>MSEIVQWRPATPPHTRQRRSSVPAITWLDITAHPPLPDLSESIFRVPLMTVIPDSPTAWARVRDLVTARRAGDLADHVLGLNGDERAEAALGSRVAAVFGEGAAPSNGPRRR</sequence>
<organism evidence="2 3">
    <name type="scientific">Nonomuraea solani</name>
    <dbReference type="NCBI Taxonomy" id="1144553"/>
    <lineage>
        <taxon>Bacteria</taxon>
        <taxon>Bacillati</taxon>
        <taxon>Actinomycetota</taxon>
        <taxon>Actinomycetes</taxon>
        <taxon>Streptosporangiales</taxon>
        <taxon>Streptosporangiaceae</taxon>
        <taxon>Nonomuraea</taxon>
    </lineage>
</organism>
<evidence type="ECO:0000256" key="1">
    <source>
        <dbReference type="SAM" id="MobiDB-lite"/>
    </source>
</evidence>
<accession>A0A1H6DU42</accession>
<dbReference type="Proteomes" id="UP000236732">
    <property type="component" value="Unassembled WGS sequence"/>
</dbReference>
<dbReference type="EMBL" id="FNVT01000006">
    <property type="protein sequence ID" value="SEG88759.1"/>
    <property type="molecule type" value="Genomic_DNA"/>
</dbReference>